<evidence type="ECO:0000256" key="2">
    <source>
        <dbReference type="ARBA" id="ARBA00022723"/>
    </source>
</evidence>
<keyword evidence="1" id="KW-0001">2Fe-2S</keyword>
<dbReference type="EMBL" id="CP019236">
    <property type="protein sequence ID" value="APW36959.1"/>
    <property type="molecule type" value="Genomic_DNA"/>
</dbReference>
<dbReference type="GO" id="GO:0051537">
    <property type="term" value="F:2 iron, 2 sulfur cluster binding"/>
    <property type="evidence" value="ECO:0007669"/>
    <property type="project" value="UniProtKB-KW"/>
</dbReference>
<feature type="domain" description="Rieske" evidence="5">
    <location>
        <begin position="4"/>
        <end position="109"/>
    </location>
</feature>
<proteinExistence type="predicted"/>
<dbReference type="RefSeq" id="WP_076197939.1">
    <property type="nucleotide sequence ID" value="NZ_CP019236.1"/>
</dbReference>
<dbReference type="Proteomes" id="UP000186609">
    <property type="component" value="Chromosome"/>
</dbReference>
<evidence type="ECO:0000256" key="3">
    <source>
        <dbReference type="ARBA" id="ARBA00023004"/>
    </source>
</evidence>
<keyword evidence="7" id="KW-1185">Reference proteome</keyword>
<reference evidence="6 7" key="1">
    <citation type="submission" date="2017-01" db="EMBL/GenBank/DDBJ databases">
        <authorList>
            <person name="Mah S.A."/>
            <person name="Swanson W.J."/>
            <person name="Moy G.W."/>
            <person name="Vacquier V.D."/>
        </authorList>
    </citation>
    <scope>NUCLEOTIDE SEQUENCE [LARGE SCALE GENOMIC DNA]</scope>
    <source>
        <strain evidence="6 7">DCY110</strain>
    </source>
</reference>
<evidence type="ECO:0000256" key="4">
    <source>
        <dbReference type="ARBA" id="ARBA00023014"/>
    </source>
</evidence>
<organism evidence="6 7">
    <name type="scientific">Rhodoferax koreensis</name>
    <dbReference type="NCBI Taxonomy" id="1842727"/>
    <lineage>
        <taxon>Bacteria</taxon>
        <taxon>Pseudomonadati</taxon>
        <taxon>Pseudomonadota</taxon>
        <taxon>Betaproteobacteria</taxon>
        <taxon>Burkholderiales</taxon>
        <taxon>Comamonadaceae</taxon>
        <taxon>Rhodoferax</taxon>
    </lineage>
</organism>
<keyword evidence="4" id="KW-0411">Iron-sulfur</keyword>
<sequence length="120" mass="13422">MDIIPLCNSRDLQDGGEAVPFDVLYLGQTCRAFAIRYNGQAHAYLNRCSHVPMELDYQPNRFFDHTGEWLICATHGAVYRPDTGQCGGGPCRGGLVKIELSEFDGVVHWHTRAQLLPVVF</sequence>
<dbReference type="PANTHER" id="PTHR40261:SF1">
    <property type="entry name" value="RIESKE DOMAIN-CONTAINING PROTEIN"/>
    <property type="match status" value="1"/>
</dbReference>
<evidence type="ECO:0000313" key="6">
    <source>
        <dbReference type="EMBL" id="APW36959.1"/>
    </source>
</evidence>
<evidence type="ECO:0000313" key="7">
    <source>
        <dbReference type="Proteomes" id="UP000186609"/>
    </source>
</evidence>
<dbReference type="PROSITE" id="PS51296">
    <property type="entry name" value="RIESKE"/>
    <property type="match status" value="1"/>
</dbReference>
<dbReference type="Gene3D" id="2.102.10.10">
    <property type="entry name" value="Rieske [2Fe-2S] iron-sulphur domain"/>
    <property type="match status" value="1"/>
</dbReference>
<accession>A0A1P8JT80</accession>
<dbReference type="AlphaFoldDB" id="A0A1P8JT80"/>
<dbReference type="SUPFAM" id="SSF50022">
    <property type="entry name" value="ISP domain"/>
    <property type="match status" value="1"/>
</dbReference>
<evidence type="ECO:0000256" key="1">
    <source>
        <dbReference type="ARBA" id="ARBA00022714"/>
    </source>
</evidence>
<protein>
    <submittedName>
        <fullName evidence="6">2Fe-2S ferredoxin</fullName>
    </submittedName>
</protein>
<dbReference type="KEGG" id="rhy:RD110_06910"/>
<dbReference type="InterPro" id="IPR036922">
    <property type="entry name" value="Rieske_2Fe-2S_sf"/>
</dbReference>
<dbReference type="STRING" id="1842727.RD110_06910"/>
<dbReference type="Pfam" id="PF00355">
    <property type="entry name" value="Rieske"/>
    <property type="match status" value="1"/>
</dbReference>
<gene>
    <name evidence="6" type="ORF">RD110_06910</name>
</gene>
<dbReference type="InterPro" id="IPR017941">
    <property type="entry name" value="Rieske_2Fe-2S"/>
</dbReference>
<keyword evidence="3" id="KW-0408">Iron</keyword>
<dbReference type="GO" id="GO:0046872">
    <property type="term" value="F:metal ion binding"/>
    <property type="evidence" value="ECO:0007669"/>
    <property type="project" value="UniProtKB-KW"/>
</dbReference>
<keyword evidence="2" id="KW-0479">Metal-binding</keyword>
<name>A0A1P8JT80_9BURK</name>
<evidence type="ECO:0000259" key="5">
    <source>
        <dbReference type="PROSITE" id="PS51296"/>
    </source>
</evidence>
<dbReference type="PANTHER" id="PTHR40261">
    <property type="match status" value="1"/>
</dbReference>
<dbReference type="OrthoDB" id="9794779at2"/>